<reference evidence="1 3" key="1">
    <citation type="submission" date="2020-12" db="EMBL/GenBank/DDBJ databases">
        <title>strain FJAT-54423T represents a novel species of the genus Brevibacillus.</title>
        <authorList>
            <person name="Tang R."/>
        </authorList>
    </citation>
    <scope>NUCLEOTIDE SEQUENCE [LARGE SCALE GENOMIC DNA]</scope>
    <source>
        <strain evidence="1 3">FJAT-54423</strain>
    </source>
</reference>
<evidence type="ECO:0000313" key="3">
    <source>
        <dbReference type="Proteomes" id="UP000595847"/>
    </source>
</evidence>
<gene>
    <name evidence="1" type="ORF">JD108_16525</name>
    <name evidence="2" type="ORF">KDJ56_16470</name>
</gene>
<dbReference type="Proteomes" id="UP000595847">
    <property type="component" value="Chromosome"/>
</dbReference>
<organism evidence="1 3">
    <name type="scientific">Brevibacillus composti</name>
    <dbReference type="NCBI Taxonomy" id="2796470"/>
    <lineage>
        <taxon>Bacteria</taxon>
        <taxon>Bacillati</taxon>
        <taxon>Bacillota</taxon>
        <taxon>Bacilli</taxon>
        <taxon>Bacillales</taxon>
        <taxon>Paenibacillaceae</taxon>
        <taxon>Brevibacillus</taxon>
    </lineage>
</organism>
<dbReference type="AlphaFoldDB" id="A0A7T5JMU5"/>
<protein>
    <submittedName>
        <fullName evidence="1">Uncharacterized protein</fullName>
    </submittedName>
</protein>
<accession>A0A7T5JMU5</accession>
<evidence type="ECO:0000313" key="1">
    <source>
        <dbReference type="EMBL" id="QQE73484.1"/>
    </source>
</evidence>
<dbReference type="KEGG" id="bcop:JD108_16525"/>
<proteinExistence type="predicted"/>
<keyword evidence="4" id="KW-1185">Reference proteome</keyword>
<evidence type="ECO:0000313" key="4">
    <source>
        <dbReference type="Proteomes" id="UP000677234"/>
    </source>
</evidence>
<dbReference type="Proteomes" id="UP000677234">
    <property type="component" value="Chromosome"/>
</dbReference>
<evidence type="ECO:0000313" key="2">
    <source>
        <dbReference type="EMBL" id="QUO40566.1"/>
    </source>
</evidence>
<name>A0A7T5JMU5_9BACL</name>
<dbReference type="EMBL" id="CP066308">
    <property type="protein sequence ID" value="QQE73484.1"/>
    <property type="molecule type" value="Genomic_DNA"/>
</dbReference>
<dbReference type="EMBL" id="CP073708">
    <property type="protein sequence ID" value="QUO40566.1"/>
    <property type="molecule type" value="Genomic_DNA"/>
</dbReference>
<dbReference type="RefSeq" id="WP_198827092.1">
    <property type="nucleotide sequence ID" value="NZ_CP066308.1"/>
</dbReference>
<sequence length="119" mass="13472">MYSDSSSPQQELLADLQRQVVDTLIRHKKKPYLPVWGELFCTLREMMKIGTKTKQDILIYPIWPAGSLYFKHQSGLFLIHIPDPGLTISLSTDQLIESLIEGRFMPAAPSPEKASLVSE</sequence>
<reference evidence="2" key="2">
    <citation type="submission" date="2021-04" db="EMBL/GenBank/DDBJ databases">
        <title>Brevibacillus composti FJAT-54423, complete genome.</title>
        <authorList>
            <person name="Tang R."/>
        </authorList>
    </citation>
    <scope>NUCLEOTIDE SEQUENCE</scope>
    <source>
        <strain evidence="2">FJAT-54424</strain>
    </source>
</reference>